<sequence length="73" mass="8733">MSILEEDRRKRHQAWIRDWADGLAYCYHCAEEYTDAQVIVVNEENSCPHCKNPERKTYYYCKEHGSSNDDCEQ</sequence>
<evidence type="ECO:0000313" key="1">
    <source>
        <dbReference type="EMBL" id="CAB4156289.1"/>
    </source>
</evidence>
<proteinExistence type="predicted"/>
<name>A0A6J5NB26_9CAUD</name>
<reference evidence="1" key="1">
    <citation type="submission" date="2020-04" db="EMBL/GenBank/DDBJ databases">
        <authorList>
            <person name="Chiriac C."/>
            <person name="Salcher M."/>
            <person name="Ghai R."/>
            <person name="Kavagutti S V."/>
        </authorList>
    </citation>
    <scope>NUCLEOTIDE SEQUENCE</scope>
</reference>
<accession>A0A6J5NB26</accession>
<protein>
    <submittedName>
        <fullName evidence="1">Uncharacterized protein</fullName>
    </submittedName>
</protein>
<gene>
    <name evidence="1" type="ORF">UFOVP655_46</name>
</gene>
<organism evidence="1">
    <name type="scientific">uncultured Caudovirales phage</name>
    <dbReference type="NCBI Taxonomy" id="2100421"/>
    <lineage>
        <taxon>Viruses</taxon>
        <taxon>Duplodnaviria</taxon>
        <taxon>Heunggongvirae</taxon>
        <taxon>Uroviricota</taxon>
        <taxon>Caudoviricetes</taxon>
        <taxon>Peduoviridae</taxon>
        <taxon>Maltschvirus</taxon>
        <taxon>Maltschvirus maltsch</taxon>
    </lineage>
</organism>
<dbReference type="EMBL" id="LR796637">
    <property type="protein sequence ID" value="CAB4156289.1"/>
    <property type="molecule type" value="Genomic_DNA"/>
</dbReference>